<dbReference type="EMBL" id="MF403008">
    <property type="protein sequence ID" value="AUZ94887.1"/>
    <property type="molecule type" value="Genomic_DNA"/>
</dbReference>
<keyword evidence="2" id="KW-1185">Reference proteome</keyword>
<organism evidence="1 2">
    <name type="scientific">Agrobacterium phage Atu_ph07</name>
    <dbReference type="NCBI Taxonomy" id="2024264"/>
    <lineage>
        <taxon>Viruses</taxon>
        <taxon>Duplodnaviria</taxon>
        <taxon>Heunggongvirae</taxon>
        <taxon>Uroviricota</taxon>
        <taxon>Caudoviricetes</taxon>
        <taxon>Polybotosvirus</taxon>
        <taxon>Polybotosvirus Atuph07</taxon>
    </lineage>
</organism>
<dbReference type="Proteomes" id="UP000223025">
    <property type="component" value="Segment"/>
</dbReference>
<reference evidence="1 2" key="1">
    <citation type="submission" date="2017-06" db="EMBL/GenBank/DDBJ databases">
        <authorList>
            <person name="Kim H.J."/>
            <person name="Triplett B.A."/>
        </authorList>
    </citation>
    <scope>NUCLEOTIDE SEQUENCE [LARGE SCALE GENOMIC DNA]</scope>
</reference>
<accession>A0A2L0UZC9</accession>
<dbReference type="RefSeq" id="YP_009611743.1">
    <property type="nucleotide sequence ID" value="NC_042013.1"/>
</dbReference>
<name>A0A2L0UZC9_9CAUD</name>
<evidence type="ECO:0000313" key="2">
    <source>
        <dbReference type="Proteomes" id="UP000223025"/>
    </source>
</evidence>
<protein>
    <submittedName>
        <fullName evidence="1">Uncharacterized protein</fullName>
    </submittedName>
</protein>
<sequence>MTEKTHKLDLFKEVLPALYRGDFDFYSNLSEEDKKGITPVTLMRWLSSVKSPLNGMQIEIINEYVNKFYNNLYKEPDLMWRLMVMSTMALRTNGRIPQHEWISSPKQKNNHTRLEKTILELNPTINQIELDIILRDFTKEDYKNMLNDMGLDDKTIKDHLSDYKKHYEK</sequence>
<proteinExistence type="predicted"/>
<dbReference type="GeneID" id="40088081"/>
<evidence type="ECO:0000313" key="1">
    <source>
        <dbReference type="EMBL" id="AUZ94887.1"/>
    </source>
</evidence>
<dbReference type="KEGG" id="vg:40088081"/>